<sequence>MGLEKQFKSNSKILSDISLDIGQIFFAAMFVGPIITGGANWFTFIGGLVVSLIFWYLAILFNNLKKYGGYY</sequence>
<dbReference type="Proteomes" id="UP000229335">
    <property type="component" value="Unassembled WGS sequence"/>
</dbReference>
<evidence type="ECO:0000313" key="3">
    <source>
        <dbReference type="Proteomes" id="UP000229335"/>
    </source>
</evidence>
<keyword evidence="1" id="KW-0472">Membrane</keyword>
<dbReference type="AlphaFoldDB" id="A0A2M6WLW8"/>
<name>A0A2M6WLW8_9BACT</name>
<proteinExistence type="predicted"/>
<gene>
    <name evidence="2" type="ORF">COU00_02580</name>
</gene>
<organism evidence="2 3">
    <name type="scientific">Candidatus Falkowbacteria bacterium CG10_big_fil_rev_8_21_14_0_10_43_11</name>
    <dbReference type="NCBI Taxonomy" id="1974568"/>
    <lineage>
        <taxon>Bacteria</taxon>
        <taxon>Candidatus Falkowiibacteriota</taxon>
    </lineage>
</organism>
<feature type="transmembrane region" description="Helical" evidence="1">
    <location>
        <begin position="12"/>
        <end position="35"/>
    </location>
</feature>
<accession>A0A2M6WLW8</accession>
<feature type="transmembrane region" description="Helical" evidence="1">
    <location>
        <begin position="41"/>
        <end position="61"/>
    </location>
</feature>
<evidence type="ECO:0000313" key="2">
    <source>
        <dbReference type="EMBL" id="PIT93775.1"/>
    </source>
</evidence>
<protein>
    <submittedName>
        <fullName evidence="2">Uncharacterized protein</fullName>
    </submittedName>
</protein>
<dbReference type="EMBL" id="PFAS01000043">
    <property type="protein sequence ID" value="PIT93775.1"/>
    <property type="molecule type" value="Genomic_DNA"/>
</dbReference>
<reference evidence="3" key="1">
    <citation type="submission" date="2017-09" db="EMBL/GenBank/DDBJ databases">
        <title>Depth-based differentiation of microbial function through sediment-hosted aquifers and enrichment of novel symbionts in the deep terrestrial subsurface.</title>
        <authorList>
            <person name="Probst A.J."/>
            <person name="Ladd B."/>
            <person name="Jarett J.K."/>
            <person name="Geller-Mcgrath D.E."/>
            <person name="Sieber C.M.K."/>
            <person name="Emerson J.B."/>
            <person name="Anantharaman K."/>
            <person name="Thomas B.C."/>
            <person name="Malmstrom R."/>
            <person name="Stieglmeier M."/>
            <person name="Klingl A."/>
            <person name="Woyke T."/>
            <person name="Ryan C.M."/>
            <person name="Banfield J.F."/>
        </authorList>
    </citation>
    <scope>NUCLEOTIDE SEQUENCE [LARGE SCALE GENOMIC DNA]</scope>
</reference>
<evidence type="ECO:0000256" key="1">
    <source>
        <dbReference type="SAM" id="Phobius"/>
    </source>
</evidence>
<comment type="caution">
    <text evidence="2">The sequence shown here is derived from an EMBL/GenBank/DDBJ whole genome shotgun (WGS) entry which is preliminary data.</text>
</comment>
<keyword evidence="1" id="KW-0812">Transmembrane</keyword>
<keyword evidence="1" id="KW-1133">Transmembrane helix</keyword>